<comment type="caution">
    <text evidence="1">The sequence shown here is derived from an EMBL/GenBank/DDBJ whole genome shotgun (WGS) entry which is preliminary data.</text>
</comment>
<dbReference type="RefSeq" id="WP_061554337.1">
    <property type="nucleotide sequence ID" value="NZ_LXEX01000077.1"/>
</dbReference>
<name>A0AA91ECZ9_9GAMM</name>
<evidence type="ECO:0008006" key="3">
    <source>
        <dbReference type="Google" id="ProtNLM"/>
    </source>
</evidence>
<keyword evidence="2" id="KW-1185">Reference proteome</keyword>
<dbReference type="Proteomes" id="UP000078431">
    <property type="component" value="Unassembled WGS sequence"/>
</dbReference>
<reference evidence="1 2" key="1">
    <citation type="submission" date="2016-04" db="EMBL/GenBank/DDBJ databases">
        <title>ATOL: Assembling a taxonomically balanced genome-scale reconstruction of the evolutionary history of the Enterobacteriaceae.</title>
        <authorList>
            <person name="Plunkett G.III."/>
            <person name="Neeno-Eckwall E.C."/>
            <person name="Glasner J.D."/>
            <person name="Perna N.T."/>
        </authorList>
    </citation>
    <scope>NUCLEOTIDE SEQUENCE [LARGE SCALE GENOMIC DNA]</scope>
    <source>
        <strain evidence="1 2">ATCC 12841</strain>
    </source>
</reference>
<evidence type="ECO:0000313" key="1">
    <source>
        <dbReference type="EMBL" id="OAT56537.1"/>
    </source>
</evidence>
<dbReference type="AlphaFoldDB" id="A0AA91ECZ9"/>
<gene>
    <name evidence="1" type="ORF">M993_04763</name>
</gene>
<evidence type="ECO:0000313" key="2">
    <source>
        <dbReference type="Proteomes" id="UP000078431"/>
    </source>
</evidence>
<protein>
    <recommendedName>
        <fullName evidence="3">Phage protein</fullName>
    </recommendedName>
</protein>
<accession>A0AA91ECZ9</accession>
<sequence>MANSDQFMASINLFVDGSKNKMDEVVRRTGIKILARLVDMSPVGNPEIWAINQTAAQYNRAVYEANEAAKQDPANLTKTGRLKKKARVSDSMDIKAPAGYTGGRFKGNWQIGIDHEPSGETNRVDAGGSTTMATGNMVLEQFKVGMRTIYFVNNVPYAYRLEVEGHSQQAPEGMIRVTVKDFPSIFREVMQEVNG</sequence>
<proteinExistence type="predicted"/>
<organism evidence="1 2">
    <name type="scientific">Obesumbacterium proteus ATCC 12841</name>
    <dbReference type="NCBI Taxonomy" id="1354268"/>
    <lineage>
        <taxon>Bacteria</taxon>
        <taxon>Pseudomonadati</taxon>
        <taxon>Pseudomonadota</taxon>
        <taxon>Gammaproteobacteria</taxon>
        <taxon>Enterobacterales</taxon>
        <taxon>Hafniaceae</taxon>
        <taxon>Obesumbacterium</taxon>
    </lineage>
</organism>
<dbReference type="EMBL" id="LXEX01000077">
    <property type="protein sequence ID" value="OAT56537.1"/>
    <property type="molecule type" value="Genomic_DNA"/>
</dbReference>